<gene>
    <name evidence="2" type="ORF">RCO7_02993</name>
</gene>
<name>A0A1E1KR78_9HELO</name>
<evidence type="ECO:0000256" key="1">
    <source>
        <dbReference type="SAM" id="MobiDB-lite"/>
    </source>
</evidence>
<evidence type="ECO:0000313" key="2">
    <source>
        <dbReference type="EMBL" id="CZT00518.1"/>
    </source>
</evidence>
<feature type="compositionally biased region" description="Low complexity" evidence="1">
    <location>
        <begin position="84"/>
        <end position="102"/>
    </location>
</feature>
<sequence length="630" mass="69352">MDASSLFPVSQFGHPKRYEEPVESSDNVVLMDTIFQYLREDSPKSLLPTPVDAKIQTWASSLADYEVSPIVNELLEYTEHSDTSVHSSSSRRGSVFSDFSSSNDSCGPKTPPLTSSMIDTNPRATPPDELMFSTVPNLPKPAARVNLNRNCSLRRSSEIIRSPSRATSVSRRMSFRLSSNPSSPAIERAPAAKIPATHQRTQSTVTNLVSLPEVVTSPSKTLENSKPSIPLQLRVSTGSSEAPRLPSLIHPEFELSFPTTEPTFAKGKVQTYVNQARHSAPVSDNAKELLRSLEARKISPNRLSMATPSVFLPSSRFESINRLKSGRQAMQIVIPAQIQQHPLYEVPVYTQTQRLAGMEQEFCRSLETTKLPSNRQYFQLSVHPPIKPSIPEVSVQNLDSMSAAAEQSIARMRRRMEIERIPSTKSVAPRAPTSSLLWFLKGFFSGPEGMHMKMTRRVTSFAKLEWIIESDDGSKIIKGFGHSNSLSCKTGNSTPLLNIIAICSLFTDFSDIDDTPIFTIQKRTGSTRVAEAPNGISLFTIKNPLYASPYWAVNIGNESATNSAAQWTARGDASLETVTVSCGGFQVGRISLESKAKKHTYILNILPGANYCIMAALATVFDDLRTDEGC</sequence>
<accession>A0A1E1KR78</accession>
<keyword evidence="3" id="KW-1185">Reference proteome</keyword>
<organism evidence="2 3">
    <name type="scientific">Rhynchosporium graminicola</name>
    <dbReference type="NCBI Taxonomy" id="2792576"/>
    <lineage>
        <taxon>Eukaryota</taxon>
        <taxon>Fungi</taxon>
        <taxon>Dikarya</taxon>
        <taxon>Ascomycota</taxon>
        <taxon>Pezizomycotina</taxon>
        <taxon>Leotiomycetes</taxon>
        <taxon>Helotiales</taxon>
        <taxon>Ploettnerulaceae</taxon>
        <taxon>Rhynchosporium</taxon>
    </lineage>
</organism>
<dbReference type="SUPFAM" id="SSF54518">
    <property type="entry name" value="Tubby C-terminal domain-like"/>
    <property type="match status" value="1"/>
</dbReference>
<comment type="caution">
    <text evidence="2">The sequence shown here is derived from an EMBL/GenBank/DDBJ whole genome shotgun (WGS) entry which is preliminary data.</text>
</comment>
<dbReference type="Pfam" id="PF04525">
    <property type="entry name" value="LOR"/>
    <property type="match status" value="1"/>
</dbReference>
<protein>
    <recommendedName>
        <fullName evidence="4">Tubby C-terminal domain-containing protein</fullName>
    </recommendedName>
</protein>
<dbReference type="InterPro" id="IPR025659">
    <property type="entry name" value="Tubby-like_C"/>
</dbReference>
<reference evidence="3" key="1">
    <citation type="submission" date="2016-03" db="EMBL/GenBank/DDBJ databases">
        <authorList>
            <person name="Ploux O."/>
        </authorList>
    </citation>
    <scope>NUCLEOTIDE SEQUENCE [LARGE SCALE GENOMIC DNA]</scope>
    <source>
        <strain evidence="3">UK7</strain>
    </source>
</reference>
<feature type="region of interest" description="Disordered" evidence="1">
    <location>
        <begin position="81"/>
        <end position="118"/>
    </location>
</feature>
<dbReference type="EMBL" id="FJUW01000020">
    <property type="protein sequence ID" value="CZT00518.1"/>
    <property type="molecule type" value="Genomic_DNA"/>
</dbReference>
<proteinExistence type="predicted"/>
<dbReference type="AlphaFoldDB" id="A0A1E1KR78"/>
<dbReference type="InterPro" id="IPR007612">
    <property type="entry name" value="LOR"/>
</dbReference>
<dbReference type="Proteomes" id="UP000178129">
    <property type="component" value="Unassembled WGS sequence"/>
</dbReference>
<dbReference type="InParanoid" id="A0A1E1KR78"/>
<evidence type="ECO:0000313" key="3">
    <source>
        <dbReference type="Proteomes" id="UP000178129"/>
    </source>
</evidence>
<evidence type="ECO:0008006" key="4">
    <source>
        <dbReference type="Google" id="ProtNLM"/>
    </source>
</evidence>